<name>A0A229NZE3_9BACL</name>
<dbReference type="InterPro" id="IPR018392">
    <property type="entry name" value="LysM"/>
</dbReference>
<gene>
    <name evidence="2" type="ORF">CGZ75_00305</name>
</gene>
<dbReference type="EMBL" id="NMUQ01000001">
    <property type="protein sequence ID" value="OXM15227.1"/>
    <property type="molecule type" value="Genomic_DNA"/>
</dbReference>
<dbReference type="AlphaFoldDB" id="A0A229NZE3"/>
<dbReference type="Proteomes" id="UP000215145">
    <property type="component" value="Unassembled WGS sequence"/>
</dbReference>
<evidence type="ECO:0000313" key="3">
    <source>
        <dbReference type="Proteomes" id="UP000215145"/>
    </source>
</evidence>
<dbReference type="RefSeq" id="WP_089522069.1">
    <property type="nucleotide sequence ID" value="NZ_NMUQ01000001.1"/>
</dbReference>
<dbReference type="SUPFAM" id="SSF54106">
    <property type="entry name" value="LysM domain"/>
    <property type="match status" value="1"/>
</dbReference>
<protein>
    <submittedName>
        <fullName evidence="2">Peptidoglycan-binding LysM</fullName>
    </submittedName>
</protein>
<dbReference type="Pfam" id="PF01476">
    <property type="entry name" value="LysM"/>
    <property type="match status" value="1"/>
</dbReference>
<dbReference type="PROSITE" id="PS51782">
    <property type="entry name" value="LYSM"/>
    <property type="match status" value="1"/>
</dbReference>
<dbReference type="Gene3D" id="3.10.350.10">
    <property type="entry name" value="LysM domain"/>
    <property type="match status" value="1"/>
</dbReference>
<sequence length="240" mass="26735">MSTTNEPQTAAIVPSYAIRLEFNAGAEGWELPILPGKLSIRRSGAGKSYSIIGAGNISTIEKPELAEIDFESFFPVNPWPFNKQAISKTPAEYVADINRWMKSGYPLRFIYGGSGEAGRRGAIRLPMTITSFERWEEAGSPGDVYYSLKLKEYVYYAPIKIRVAGTGGKMVAEPAKRVDLRVPPKTYKVVKGDTLIRISMKLYDGDSSRWREIQKLNGLSDADLKRMQIGQLLKVPPPKE</sequence>
<dbReference type="SMART" id="SM00257">
    <property type="entry name" value="LysM"/>
    <property type="match status" value="1"/>
</dbReference>
<dbReference type="OrthoDB" id="9800780at2"/>
<reference evidence="2 3" key="1">
    <citation type="submission" date="2017-07" db="EMBL/GenBank/DDBJ databases">
        <title>Paenibacillus herberti R33 genome sequencing and assembly.</title>
        <authorList>
            <person name="Su W."/>
        </authorList>
    </citation>
    <scope>NUCLEOTIDE SEQUENCE [LARGE SCALE GENOMIC DNA]</scope>
    <source>
        <strain evidence="2 3">R33</strain>
    </source>
</reference>
<dbReference type="InterPro" id="IPR036779">
    <property type="entry name" value="LysM_dom_sf"/>
</dbReference>
<dbReference type="CDD" id="cd00118">
    <property type="entry name" value="LysM"/>
    <property type="match status" value="1"/>
</dbReference>
<evidence type="ECO:0000313" key="2">
    <source>
        <dbReference type="EMBL" id="OXM15227.1"/>
    </source>
</evidence>
<evidence type="ECO:0000259" key="1">
    <source>
        <dbReference type="PROSITE" id="PS51782"/>
    </source>
</evidence>
<accession>A0A229NZE3</accession>
<organism evidence="2 3">
    <name type="scientific">Paenibacillus herberti</name>
    <dbReference type="NCBI Taxonomy" id="1619309"/>
    <lineage>
        <taxon>Bacteria</taxon>
        <taxon>Bacillati</taxon>
        <taxon>Bacillota</taxon>
        <taxon>Bacilli</taxon>
        <taxon>Bacillales</taxon>
        <taxon>Paenibacillaceae</taxon>
        <taxon>Paenibacillus</taxon>
    </lineage>
</organism>
<comment type="caution">
    <text evidence="2">The sequence shown here is derived from an EMBL/GenBank/DDBJ whole genome shotgun (WGS) entry which is preliminary data.</text>
</comment>
<keyword evidence="3" id="KW-1185">Reference proteome</keyword>
<feature type="domain" description="LysM" evidence="1">
    <location>
        <begin position="185"/>
        <end position="235"/>
    </location>
</feature>
<proteinExistence type="predicted"/>